<dbReference type="Proteomes" id="UP000265520">
    <property type="component" value="Unassembled WGS sequence"/>
</dbReference>
<protein>
    <recommendedName>
        <fullName evidence="3">PPM-type phosphatase domain-containing protein</fullName>
    </recommendedName>
</protein>
<accession>A0A392M350</accession>
<evidence type="ECO:0000313" key="2">
    <source>
        <dbReference type="Proteomes" id="UP000265520"/>
    </source>
</evidence>
<dbReference type="EMBL" id="LXQA010002651">
    <property type="protein sequence ID" value="MCH81696.1"/>
    <property type="molecule type" value="Genomic_DNA"/>
</dbReference>
<dbReference type="AlphaFoldDB" id="A0A392M350"/>
<dbReference type="Gene3D" id="3.60.40.10">
    <property type="entry name" value="PPM-type phosphatase domain"/>
    <property type="match status" value="1"/>
</dbReference>
<evidence type="ECO:0000313" key="1">
    <source>
        <dbReference type="EMBL" id="MCH81696.1"/>
    </source>
</evidence>
<gene>
    <name evidence="1" type="ORF">A2U01_0002488</name>
</gene>
<name>A0A392M350_9FABA</name>
<organism evidence="1 2">
    <name type="scientific">Trifolium medium</name>
    <dbReference type="NCBI Taxonomy" id="97028"/>
    <lineage>
        <taxon>Eukaryota</taxon>
        <taxon>Viridiplantae</taxon>
        <taxon>Streptophyta</taxon>
        <taxon>Embryophyta</taxon>
        <taxon>Tracheophyta</taxon>
        <taxon>Spermatophyta</taxon>
        <taxon>Magnoliopsida</taxon>
        <taxon>eudicotyledons</taxon>
        <taxon>Gunneridae</taxon>
        <taxon>Pentapetalae</taxon>
        <taxon>rosids</taxon>
        <taxon>fabids</taxon>
        <taxon>Fabales</taxon>
        <taxon>Fabaceae</taxon>
        <taxon>Papilionoideae</taxon>
        <taxon>50 kb inversion clade</taxon>
        <taxon>NPAAA clade</taxon>
        <taxon>Hologalegina</taxon>
        <taxon>IRL clade</taxon>
        <taxon>Trifolieae</taxon>
        <taxon>Trifolium</taxon>
    </lineage>
</organism>
<evidence type="ECO:0008006" key="3">
    <source>
        <dbReference type="Google" id="ProtNLM"/>
    </source>
</evidence>
<sequence length="272" mass="30486">MEKQGIAKRLLKKALEKVAAKENTTFKELVSSDDRKQYHDDITVIVVFINKGKSVWKRNVPQLSYRAPSSLFEPLRSVLALDPSTVVDETEAKVKPVKVLKAGPMYVANRGVVIEEPSSPPGNKVPEVDLVGKGKGIVIIDSEKKHRGRPPSPPSPLEAVLHASSVKDFDMKGMHHKGFPQGGVSKIHIEESSSSEKLGRQGTLADAWDVVCKEVVTDARMRKREEFFRHRLLERGAEISRLHQELYEANANCIRARDIKAEERIQIVEKEK</sequence>
<keyword evidence="2" id="KW-1185">Reference proteome</keyword>
<dbReference type="InterPro" id="IPR036457">
    <property type="entry name" value="PPM-type-like_dom_sf"/>
</dbReference>
<reference evidence="1 2" key="1">
    <citation type="journal article" date="2018" name="Front. Plant Sci.">
        <title>Red Clover (Trifolium pratense) and Zigzag Clover (T. medium) - A Picture of Genomic Similarities and Differences.</title>
        <authorList>
            <person name="Dluhosova J."/>
            <person name="Istvanek J."/>
            <person name="Nedelnik J."/>
            <person name="Repkova J."/>
        </authorList>
    </citation>
    <scope>NUCLEOTIDE SEQUENCE [LARGE SCALE GENOMIC DNA]</scope>
    <source>
        <strain evidence="2">cv. 10/8</strain>
        <tissue evidence="1">Leaf</tissue>
    </source>
</reference>
<comment type="caution">
    <text evidence="1">The sequence shown here is derived from an EMBL/GenBank/DDBJ whole genome shotgun (WGS) entry which is preliminary data.</text>
</comment>
<proteinExistence type="predicted"/>